<name>A0A127JZM2_9BURK</name>
<dbReference type="InterPro" id="IPR028082">
    <property type="entry name" value="Peripla_BP_I"/>
</dbReference>
<evidence type="ECO:0000256" key="3">
    <source>
        <dbReference type="SAM" id="SignalP"/>
    </source>
</evidence>
<dbReference type="Pfam" id="PF13458">
    <property type="entry name" value="Peripla_BP_6"/>
    <property type="match status" value="1"/>
</dbReference>
<dbReference type="PANTHER" id="PTHR47235:SF1">
    <property type="entry name" value="BLR6548 PROTEIN"/>
    <property type="match status" value="1"/>
</dbReference>
<dbReference type="Proteomes" id="UP000070433">
    <property type="component" value="Chromosome"/>
</dbReference>
<dbReference type="CDD" id="cd06326">
    <property type="entry name" value="PBP1_ABC_ligand_binding-like"/>
    <property type="match status" value="1"/>
</dbReference>
<reference evidence="5 6" key="1">
    <citation type="journal article" date="2014" name="Int. J. Syst. Evol. Microbiol.">
        <title>Ramlibacter solisilvae sp. nov., isolated from forest soil, and emended description of the genus Ramlibacter.</title>
        <authorList>
            <person name="Lee H.J."/>
            <person name="Lee S.H."/>
            <person name="Lee S.S."/>
            <person name="Lee J.S."/>
            <person name="Kim Y."/>
            <person name="Kim S.C."/>
            <person name="Jeon C.O."/>
        </authorList>
    </citation>
    <scope>NUCLEOTIDE SEQUENCE [LARGE SCALE GENOMIC DNA]</scope>
    <source>
        <strain evidence="5 6">5-10</strain>
    </source>
</reference>
<proteinExistence type="inferred from homology"/>
<evidence type="ECO:0000259" key="4">
    <source>
        <dbReference type="Pfam" id="PF13458"/>
    </source>
</evidence>
<feature type="chain" id="PRO_5007449787" description="Leucine-binding protein domain-containing protein" evidence="3">
    <location>
        <begin position="25"/>
        <end position="373"/>
    </location>
</feature>
<feature type="signal peptide" evidence="3">
    <location>
        <begin position="1"/>
        <end position="24"/>
    </location>
</feature>
<accession>A0A127JZM2</accession>
<keyword evidence="2 3" id="KW-0732">Signal</keyword>
<organism evidence="5 6">
    <name type="scientific">Ramlibacter tataouinensis</name>
    <dbReference type="NCBI Taxonomy" id="94132"/>
    <lineage>
        <taxon>Bacteria</taxon>
        <taxon>Pseudomonadati</taxon>
        <taxon>Pseudomonadota</taxon>
        <taxon>Betaproteobacteria</taxon>
        <taxon>Burkholderiales</taxon>
        <taxon>Comamonadaceae</taxon>
        <taxon>Ramlibacter</taxon>
    </lineage>
</organism>
<keyword evidence="6" id="KW-1185">Reference proteome</keyword>
<protein>
    <recommendedName>
        <fullName evidence="4">Leucine-binding protein domain-containing protein</fullName>
    </recommendedName>
</protein>
<dbReference type="Gene3D" id="3.40.50.2300">
    <property type="match status" value="2"/>
</dbReference>
<dbReference type="InterPro" id="IPR028081">
    <property type="entry name" value="Leu-bd"/>
</dbReference>
<evidence type="ECO:0000313" key="5">
    <source>
        <dbReference type="EMBL" id="AMO25323.1"/>
    </source>
</evidence>
<comment type="similarity">
    <text evidence="1">Belongs to the leucine-binding protein family.</text>
</comment>
<dbReference type="EMBL" id="CP010951">
    <property type="protein sequence ID" value="AMO25323.1"/>
    <property type="molecule type" value="Genomic_DNA"/>
</dbReference>
<dbReference type="SUPFAM" id="SSF53822">
    <property type="entry name" value="Periplasmic binding protein-like I"/>
    <property type="match status" value="1"/>
</dbReference>
<feature type="domain" description="Leucine-binding protein" evidence="4">
    <location>
        <begin position="29"/>
        <end position="366"/>
    </location>
</feature>
<dbReference type="AlphaFoldDB" id="A0A127JZM2"/>
<dbReference type="PANTHER" id="PTHR47235">
    <property type="entry name" value="BLR6548 PROTEIN"/>
    <property type="match status" value="1"/>
</dbReference>
<evidence type="ECO:0000313" key="6">
    <source>
        <dbReference type="Proteomes" id="UP000070433"/>
    </source>
</evidence>
<gene>
    <name evidence="5" type="ORF">UC35_08055</name>
</gene>
<sequence>MKRRGLLAATAAAAAILPSRGWSAGEDIVAGQIGPFTGMPAPDAREVNQGIRAAFAQINAGGGVNGRRLALFELDDGYKDEGFVRQFAEAMKRRPVALLSPVGTRSIQRMLDEKLLDAADTLVLNAIPGAESLRSPGHPKLFHIRAGDRQQVERIIRHAVTLGMTQMAVLVQDVPIGKSQLAAAVKAAESLNVKLTTFTVAANAASLAEPAARAAATPSHSALVLGSPKFGADAIVALRKAGHAKSVYALSYVPPAMVMQAAEGASRGVALAQVFPNPNGSKMALQHRFQDAMKRAGVTGPYTVFHLEGYVNARVLAEGLRRTREAGAAGLARALRAMGDCDLGGYHVDFSRDNVGSSFVDIAVINGAGRLVY</sequence>
<evidence type="ECO:0000256" key="2">
    <source>
        <dbReference type="ARBA" id="ARBA00022729"/>
    </source>
</evidence>
<evidence type="ECO:0000256" key="1">
    <source>
        <dbReference type="ARBA" id="ARBA00010062"/>
    </source>
</evidence>